<dbReference type="AlphaFoldDB" id="A0A146KGI8"/>
<gene>
    <name evidence="1" type="ORF">TPC1_12797</name>
</gene>
<protein>
    <submittedName>
        <fullName evidence="1">Dynein heavy chain</fullName>
    </submittedName>
</protein>
<sequence>AEQFYFKAQNEILFEISLQTQPSLISELNLQLANDYMLSRQRDIYDNEQKQLFCYYYMNNCEPTQEKILFLKQKFQQTCEKVQFESFLMQPEAVKCLQIMQTEISKLVSLQLNEQELQKFSFFSDYFKSTLPFDFTISSQNLFHITQKTAVSTHPSQAKTFSLEDFKTAQ</sequence>
<dbReference type="EMBL" id="GDID01002085">
    <property type="protein sequence ID" value="JAP94521.1"/>
    <property type="molecule type" value="Transcribed_RNA"/>
</dbReference>
<proteinExistence type="predicted"/>
<evidence type="ECO:0000313" key="1">
    <source>
        <dbReference type="EMBL" id="JAP94521.1"/>
    </source>
</evidence>
<feature type="non-terminal residue" evidence="1">
    <location>
        <position position="170"/>
    </location>
</feature>
<organism evidence="1">
    <name type="scientific">Trepomonas sp. PC1</name>
    <dbReference type="NCBI Taxonomy" id="1076344"/>
    <lineage>
        <taxon>Eukaryota</taxon>
        <taxon>Metamonada</taxon>
        <taxon>Diplomonadida</taxon>
        <taxon>Hexamitidae</taxon>
        <taxon>Hexamitinae</taxon>
        <taxon>Trepomonas</taxon>
    </lineage>
</organism>
<name>A0A146KGI8_9EUKA</name>
<reference evidence="1" key="1">
    <citation type="submission" date="2015-07" db="EMBL/GenBank/DDBJ databases">
        <title>Adaptation to a free-living lifestyle via gene acquisitions in the diplomonad Trepomonas sp. PC1.</title>
        <authorList>
            <person name="Xu F."/>
            <person name="Jerlstrom-Hultqvist J."/>
            <person name="Kolisko M."/>
            <person name="Simpson A.G.B."/>
            <person name="Roger A.J."/>
            <person name="Svard S.G."/>
            <person name="Andersson J.O."/>
        </authorList>
    </citation>
    <scope>NUCLEOTIDE SEQUENCE</scope>
    <source>
        <strain evidence="1">PC1</strain>
    </source>
</reference>
<feature type="non-terminal residue" evidence="1">
    <location>
        <position position="1"/>
    </location>
</feature>
<accession>A0A146KGI8</accession>